<evidence type="ECO:0000313" key="3">
    <source>
        <dbReference type="Proteomes" id="UP000595140"/>
    </source>
</evidence>
<feature type="region of interest" description="Disordered" evidence="1">
    <location>
        <begin position="1"/>
        <end position="30"/>
    </location>
</feature>
<dbReference type="EMBL" id="OOIL02000215">
    <property type="protein sequence ID" value="VFQ62020.1"/>
    <property type="molecule type" value="Genomic_DNA"/>
</dbReference>
<name>A0A484K9B6_9ASTE</name>
<dbReference type="AlphaFoldDB" id="A0A484K9B6"/>
<protein>
    <submittedName>
        <fullName evidence="2">Uncharacterized protein</fullName>
    </submittedName>
</protein>
<reference evidence="2 3" key="1">
    <citation type="submission" date="2018-04" db="EMBL/GenBank/DDBJ databases">
        <authorList>
            <person name="Vogel A."/>
        </authorList>
    </citation>
    <scope>NUCLEOTIDE SEQUENCE [LARGE SCALE GENOMIC DNA]</scope>
</reference>
<sequence length="102" mass="10171">MVQTRSNIPTTSHVVGEENGPSNGNGTGGITSALDAVQALFGMGVTAEQLQAAVAALSAIGERGGGPGTEATQAPHGPNIEHITSTRGRRPEGAGGCLERLP</sequence>
<feature type="region of interest" description="Disordered" evidence="1">
    <location>
        <begin position="61"/>
        <end position="102"/>
    </location>
</feature>
<evidence type="ECO:0000313" key="2">
    <source>
        <dbReference type="EMBL" id="VFQ62020.1"/>
    </source>
</evidence>
<evidence type="ECO:0000256" key="1">
    <source>
        <dbReference type="SAM" id="MobiDB-lite"/>
    </source>
</evidence>
<dbReference type="Proteomes" id="UP000595140">
    <property type="component" value="Unassembled WGS sequence"/>
</dbReference>
<gene>
    <name evidence="2" type="ORF">CCAM_LOCUS3796</name>
</gene>
<feature type="compositionally biased region" description="Polar residues" evidence="1">
    <location>
        <begin position="1"/>
        <end position="13"/>
    </location>
</feature>
<organism evidence="2 3">
    <name type="scientific">Cuscuta campestris</name>
    <dbReference type="NCBI Taxonomy" id="132261"/>
    <lineage>
        <taxon>Eukaryota</taxon>
        <taxon>Viridiplantae</taxon>
        <taxon>Streptophyta</taxon>
        <taxon>Embryophyta</taxon>
        <taxon>Tracheophyta</taxon>
        <taxon>Spermatophyta</taxon>
        <taxon>Magnoliopsida</taxon>
        <taxon>eudicotyledons</taxon>
        <taxon>Gunneridae</taxon>
        <taxon>Pentapetalae</taxon>
        <taxon>asterids</taxon>
        <taxon>lamiids</taxon>
        <taxon>Solanales</taxon>
        <taxon>Convolvulaceae</taxon>
        <taxon>Cuscuteae</taxon>
        <taxon>Cuscuta</taxon>
        <taxon>Cuscuta subgen. Grammica</taxon>
        <taxon>Cuscuta sect. Cleistogrammica</taxon>
    </lineage>
</organism>
<keyword evidence="3" id="KW-1185">Reference proteome</keyword>
<proteinExistence type="predicted"/>
<accession>A0A484K9B6</accession>